<sequence>MSLIQTLPNTPLDIIGDVHGQFEALQNLLHYLGYTPDGRHPQGRKLVFVGDLVDRGPDSPAVLQWFKEAHTAGNAFMVLGNHELNLLTGEAKDGSGWFFTHRYEHDSRNYAPWRKLPDCRHAEFLDLLARQPLILQRGDLRIVHAAWLPDAIEKIRSQQQRNIVDLYQEWDDELQCCIKHTPWYDQYLDEQRQYAHTLENHGNPPAMLPATAAHDVYRSSYHPIRTLTCGIEKTTAEPFFAGGRWRFSVRNPWWNDYQDPIPVVIGHYWRCFHPHAARAKHREGIFTVPAHHWHGARRNVFCIDFSVGARWRDRKRNICASQSQHRLGALRFPERVLVFDNGDTLPTEAA</sequence>
<dbReference type="SUPFAM" id="SSF56300">
    <property type="entry name" value="Metallo-dependent phosphatases"/>
    <property type="match status" value="1"/>
</dbReference>
<dbReference type="Proteomes" id="UP000004088">
    <property type="component" value="Unassembled WGS sequence"/>
</dbReference>
<dbReference type="HOGENOM" id="CLU_768882_0_0_4"/>
<dbReference type="Gene3D" id="3.60.21.10">
    <property type="match status" value="1"/>
</dbReference>
<dbReference type="PANTHER" id="PTHR42850:SF7">
    <property type="entry name" value="BIS(5'-NUCLEOSYL)-TETRAPHOSPHATASE PRPE [ASYMMETRICAL]"/>
    <property type="match status" value="1"/>
</dbReference>
<dbReference type="AlphaFoldDB" id="F0EZT1"/>
<dbReference type="STRING" id="888741.HMPREF9098_1266"/>
<name>F0EZT1_9NEIS</name>
<comment type="caution">
    <text evidence="2">The sequence shown here is derived from an EMBL/GenBank/DDBJ whole genome shotgun (WGS) entry which is preliminary data.</text>
</comment>
<accession>F0EZT1</accession>
<dbReference type="PANTHER" id="PTHR42850">
    <property type="entry name" value="METALLOPHOSPHOESTERASE"/>
    <property type="match status" value="1"/>
</dbReference>
<evidence type="ECO:0000313" key="2">
    <source>
        <dbReference type="EMBL" id="EGC17250.1"/>
    </source>
</evidence>
<dbReference type="InterPro" id="IPR006186">
    <property type="entry name" value="Ser/Thr-sp_prot-phosphatase"/>
</dbReference>
<dbReference type="EC" id="3.1.3.16" evidence="2"/>
<evidence type="ECO:0000313" key="3">
    <source>
        <dbReference type="Proteomes" id="UP000004088"/>
    </source>
</evidence>
<dbReference type="InterPro" id="IPR029052">
    <property type="entry name" value="Metallo-depent_PP-like"/>
</dbReference>
<evidence type="ECO:0000259" key="1">
    <source>
        <dbReference type="Pfam" id="PF00149"/>
    </source>
</evidence>
<reference evidence="2 3" key="1">
    <citation type="submission" date="2011-01" db="EMBL/GenBank/DDBJ databases">
        <authorList>
            <person name="Muzny D."/>
            <person name="Qin X."/>
            <person name="Deng J."/>
            <person name="Jiang H."/>
            <person name="Liu Y."/>
            <person name="Qu J."/>
            <person name="Song X.-Z."/>
            <person name="Zhang L."/>
            <person name="Thornton R."/>
            <person name="Coyle M."/>
            <person name="Francisco L."/>
            <person name="Jackson L."/>
            <person name="Javaid M."/>
            <person name="Korchina V."/>
            <person name="Kovar C."/>
            <person name="Mata R."/>
            <person name="Mathew T."/>
            <person name="Ngo R."/>
            <person name="Nguyen L."/>
            <person name="Nguyen N."/>
            <person name="Okwuonu G."/>
            <person name="Ongeri F."/>
            <person name="Pham C."/>
            <person name="Simmons D."/>
            <person name="Wilczek-Boney K."/>
            <person name="Hale W."/>
            <person name="Jakkamsetti A."/>
            <person name="Pham P."/>
            <person name="Ruth R."/>
            <person name="San Lucas F."/>
            <person name="Warren J."/>
            <person name="Zhang J."/>
            <person name="Zhao Z."/>
            <person name="Zhou C."/>
            <person name="Zhu D."/>
            <person name="Lee S."/>
            <person name="Bess C."/>
            <person name="Blankenburg K."/>
            <person name="Forbes L."/>
            <person name="Fu Q."/>
            <person name="Gubbala S."/>
            <person name="Hirani K."/>
            <person name="Jayaseelan J.C."/>
            <person name="Lara F."/>
            <person name="Munidasa M."/>
            <person name="Palculict T."/>
            <person name="Patil S."/>
            <person name="Pu L.-L."/>
            <person name="Saada N."/>
            <person name="Tang L."/>
            <person name="Weissenberger G."/>
            <person name="Zhu Y."/>
            <person name="Hemphill L."/>
            <person name="Shang Y."/>
            <person name="Youmans B."/>
            <person name="Ayvaz T."/>
            <person name="Ross M."/>
            <person name="Santibanez J."/>
            <person name="Aqrawi P."/>
            <person name="Gross S."/>
            <person name="Joshi V."/>
            <person name="Fowler G."/>
            <person name="Nazareth L."/>
            <person name="Reid J."/>
            <person name="Worley K."/>
            <person name="Petrosino J."/>
            <person name="Highlander S."/>
            <person name="Gibbs R."/>
        </authorList>
    </citation>
    <scope>NUCLEOTIDE SEQUENCE [LARGE SCALE GENOMIC DNA]</scope>
    <source>
        <strain evidence="2 3">ATCC 33394</strain>
    </source>
</reference>
<protein>
    <submittedName>
        <fullName evidence="2">Ser/Thr phosphatase family protein</fullName>
        <ecNumber evidence="2">3.1.3.16</ecNumber>
    </submittedName>
</protein>
<keyword evidence="2" id="KW-0378">Hydrolase</keyword>
<dbReference type="GO" id="GO:0005737">
    <property type="term" value="C:cytoplasm"/>
    <property type="evidence" value="ECO:0007669"/>
    <property type="project" value="TreeGrafter"/>
</dbReference>
<dbReference type="InterPro" id="IPR004843">
    <property type="entry name" value="Calcineurin-like_PHP"/>
</dbReference>
<organism evidence="2 3">
    <name type="scientific">Kingella denitrificans ATCC 33394</name>
    <dbReference type="NCBI Taxonomy" id="888741"/>
    <lineage>
        <taxon>Bacteria</taxon>
        <taxon>Pseudomonadati</taxon>
        <taxon>Pseudomonadota</taxon>
        <taxon>Betaproteobacteria</taxon>
        <taxon>Neisseriales</taxon>
        <taxon>Neisseriaceae</taxon>
        <taxon>Kingella</taxon>
    </lineage>
</organism>
<feature type="domain" description="Calcineurin-like phosphoesterase" evidence="1">
    <location>
        <begin position="12"/>
        <end position="192"/>
    </location>
</feature>
<dbReference type="EMBL" id="AEWV01000021">
    <property type="protein sequence ID" value="EGC17250.1"/>
    <property type="molecule type" value="Genomic_DNA"/>
</dbReference>
<dbReference type="RefSeq" id="WP_003782801.1">
    <property type="nucleotide sequence ID" value="NZ_GL870929.1"/>
</dbReference>
<dbReference type="InterPro" id="IPR050126">
    <property type="entry name" value="Ap4A_hydrolase"/>
</dbReference>
<keyword evidence="3" id="KW-1185">Reference proteome</keyword>
<proteinExistence type="predicted"/>
<dbReference type="Pfam" id="PF00149">
    <property type="entry name" value="Metallophos"/>
    <property type="match status" value="1"/>
</dbReference>
<dbReference type="GO" id="GO:0004722">
    <property type="term" value="F:protein serine/threonine phosphatase activity"/>
    <property type="evidence" value="ECO:0007669"/>
    <property type="project" value="UniProtKB-EC"/>
</dbReference>
<dbReference type="PRINTS" id="PR00114">
    <property type="entry name" value="STPHPHTASE"/>
</dbReference>
<gene>
    <name evidence="2" type="ORF">HMPREF9098_1266</name>
</gene>